<feature type="active site" description="Proton acceptor" evidence="4">
    <location>
        <position position="48"/>
    </location>
</feature>
<evidence type="ECO:0000256" key="1">
    <source>
        <dbReference type="ARBA" id="ARBA00009865"/>
    </source>
</evidence>
<dbReference type="Pfam" id="PF04616">
    <property type="entry name" value="Glyco_hydro_43"/>
    <property type="match status" value="1"/>
</dbReference>
<feature type="chain" id="PRO_5014359930" evidence="7">
    <location>
        <begin position="26"/>
        <end position="330"/>
    </location>
</feature>
<dbReference type="InterPro" id="IPR023296">
    <property type="entry name" value="Glyco_hydro_beta-prop_sf"/>
</dbReference>
<reference evidence="8 9" key="1">
    <citation type="submission" date="2016-04" db="EMBL/GenBank/DDBJ databases">
        <title>A degradative enzymes factory behind the ericoid mycorrhizal symbiosis.</title>
        <authorList>
            <consortium name="DOE Joint Genome Institute"/>
            <person name="Martino E."/>
            <person name="Morin E."/>
            <person name="Grelet G."/>
            <person name="Kuo A."/>
            <person name="Kohler A."/>
            <person name="Daghino S."/>
            <person name="Barry K."/>
            <person name="Choi C."/>
            <person name="Cichocki N."/>
            <person name="Clum A."/>
            <person name="Copeland A."/>
            <person name="Hainaut M."/>
            <person name="Haridas S."/>
            <person name="Labutti K."/>
            <person name="Lindquist E."/>
            <person name="Lipzen A."/>
            <person name="Khouja H.-R."/>
            <person name="Murat C."/>
            <person name="Ohm R."/>
            <person name="Olson A."/>
            <person name="Spatafora J."/>
            <person name="Veneault-Fourrey C."/>
            <person name="Henrissat B."/>
            <person name="Grigoriev I."/>
            <person name="Martin F."/>
            <person name="Perotto S."/>
        </authorList>
    </citation>
    <scope>NUCLEOTIDE SEQUENCE [LARGE SCALE GENOMIC DNA]</scope>
    <source>
        <strain evidence="8 9">F</strain>
    </source>
</reference>
<evidence type="ECO:0000256" key="7">
    <source>
        <dbReference type="SAM" id="SignalP"/>
    </source>
</evidence>
<dbReference type="Gene3D" id="2.115.10.20">
    <property type="entry name" value="Glycosyl hydrolase domain, family 43"/>
    <property type="match status" value="1"/>
</dbReference>
<evidence type="ECO:0000256" key="4">
    <source>
        <dbReference type="PIRSR" id="PIRSR606710-1"/>
    </source>
</evidence>
<keyword evidence="7" id="KW-0732">Signal</keyword>
<dbReference type="OrthoDB" id="3879658at2759"/>
<dbReference type="STRING" id="1149755.A0A2J6RYP5"/>
<feature type="active site" description="Proton donor" evidence="4">
    <location>
        <position position="233"/>
    </location>
</feature>
<proteinExistence type="inferred from homology"/>
<dbReference type="GO" id="GO:0004553">
    <property type="term" value="F:hydrolase activity, hydrolyzing O-glycosyl compounds"/>
    <property type="evidence" value="ECO:0007669"/>
    <property type="project" value="InterPro"/>
</dbReference>
<dbReference type="GO" id="GO:0005975">
    <property type="term" value="P:carbohydrate metabolic process"/>
    <property type="evidence" value="ECO:0007669"/>
    <property type="project" value="InterPro"/>
</dbReference>
<dbReference type="InterPro" id="IPR006710">
    <property type="entry name" value="Glyco_hydro_43"/>
</dbReference>
<dbReference type="Proteomes" id="UP000235786">
    <property type="component" value="Unassembled WGS sequence"/>
</dbReference>
<dbReference type="CDD" id="cd08999">
    <property type="entry name" value="GH43_ABN-like"/>
    <property type="match status" value="1"/>
</dbReference>
<dbReference type="PANTHER" id="PTHR42812">
    <property type="entry name" value="BETA-XYLOSIDASE"/>
    <property type="match status" value="1"/>
</dbReference>
<protein>
    <submittedName>
        <fullName evidence="8">Glycoside hydrolase family 43 protein</fullName>
    </submittedName>
</protein>
<comment type="similarity">
    <text evidence="1 6">Belongs to the glycosyl hydrolase 43 family.</text>
</comment>
<evidence type="ECO:0000256" key="2">
    <source>
        <dbReference type="ARBA" id="ARBA00022801"/>
    </source>
</evidence>
<dbReference type="InterPro" id="IPR051795">
    <property type="entry name" value="Glycosyl_Hydrlase_43"/>
</dbReference>
<gene>
    <name evidence="8" type="ORF">L207DRAFT_631703</name>
</gene>
<evidence type="ECO:0000256" key="3">
    <source>
        <dbReference type="ARBA" id="ARBA00023295"/>
    </source>
</evidence>
<organism evidence="8 9">
    <name type="scientific">Hyaloscypha variabilis (strain UAMH 11265 / GT02V1 / F)</name>
    <name type="common">Meliniomyces variabilis</name>
    <dbReference type="NCBI Taxonomy" id="1149755"/>
    <lineage>
        <taxon>Eukaryota</taxon>
        <taxon>Fungi</taxon>
        <taxon>Dikarya</taxon>
        <taxon>Ascomycota</taxon>
        <taxon>Pezizomycotina</taxon>
        <taxon>Leotiomycetes</taxon>
        <taxon>Helotiales</taxon>
        <taxon>Hyaloscyphaceae</taxon>
        <taxon>Hyaloscypha</taxon>
        <taxon>Hyaloscypha variabilis</taxon>
    </lineage>
</organism>
<feature type="site" description="Important for catalytic activity, responsible for pKa modulation of the active site Glu and correct orientation of both the proton donor and substrate" evidence="5">
    <location>
        <position position="162"/>
    </location>
</feature>
<dbReference type="SUPFAM" id="SSF75005">
    <property type="entry name" value="Arabinanase/levansucrase/invertase"/>
    <property type="match status" value="1"/>
</dbReference>
<dbReference type="AlphaFoldDB" id="A0A2J6RYP5"/>
<feature type="signal peptide" evidence="7">
    <location>
        <begin position="1"/>
        <end position="25"/>
    </location>
</feature>
<keyword evidence="3 6" id="KW-0326">Glycosidase</keyword>
<evidence type="ECO:0000313" key="9">
    <source>
        <dbReference type="Proteomes" id="UP000235786"/>
    </source>
</evidence>
<accession>A0A2J6RYP5</accession>
<sequence>MKALCHRNVFSSLLSISYLLKTISCSPISLLEQRATTIAPVIDINFPDPAILQDSDNTWYAFATDGNGKNVQVAHALSPSGPWTVLPNDLLPTPGNWSNKQNVWAPDVRKIGSTYVLYYSATDAVQTAQHCVGTATSNTILGPYTAAETPLACNLSIGGAIDSSGFTDTDGTHYVVYKVDGNSIGHGGSCGNAVAPIVPTPLMLQQLASDGVTAVGNPIELLDRDGGDGPLIEAPNLILVDGVYILFFSSNCYTTPLYDVSYATASSLKGPFTKSKAPLIITGNPFNITTPGGAQATVDGKNLVFHANCGAGRCMFERAIEISGTSVSIS</sequence>
<evidence type="ECO:0000256" key="6">
    <source>
        <dbReference type="RuleBase" id="RU361187"/>
    </source>
</evidence>
<evidence type="ECO:0000313" key="8">
    <source>
        <dbReference type="EMBL" id="PMD43636.1"/>
    </source>
</evidence>
<name>A0A2J6RYP5_HYAVF</name>
<dbReference type="PANTHER" id="PTHR42812:SF5">
    <property type="entry name" value="ENDO-ARABINASE"/>
    <property type="match status" value="1"/>
</dbReference>
<keyword evidence="2 6" id="KW-0378">Hydrolase</keyword>
<dbReference type="EMBL" id="KZ613942">
    <property type="protein sequence ID" value="PMD43636.1"/>
    <property type="molecule type" value="Genomic_DNA"/>
</dbReference>
<keyword evidence="9" id="KW-1185">Reference proteome</keyword>
<evidence type="ECO:0000256" key="5">
    <source>
        <dbReference type="PIRSR" id="PIRSR606710-2"/>
    </source>
</evidence>